<dbReference type="GO" id="GO:0007234">
    <property type="term" value="P:osmosensory signaling via phosphorelay pathway"/>
    <property type="evidence" value="ECO:0007669"/>
    <property type="project" value="TreeGrafter"/>
</dbReference>
<dbReference type="RefSeq" id="WP_156575183.1">
    <property type="nucleotide sequence ID" value="NZ_CP046415.1"/>
</dbReference>
<dbReference type="InterPro" id="IPR000014">
    <property type="entry name" value="PAS"/>
</dbReference>
<dbReference type="InterPro" id="IPR035965">
    <property type="entry name" value="PAS-like_dom_sf"/>
</dbReference>
<name>A0A6I6D7F9_9GAMM</name>
<dbReference type="SUPFAM" id="SSF55874">
    <property type="entry name" value="ATPase domain of HSP90 chaperone/DNA topoisomerase II/histidine kinase"/>
    <property type="match status" value="1"/>
</dbReference>
<evidence type="ECO:0000259" key="14">
    <source>
        <dbReference type="PROSITE" id="PS50109"/>
    </source>
</evidence>
<evidence type="ECO:0000256" key="12">
    <source>
        <dbReference type="ARBA" id="ARBA00023136"/>
    </source>
</evidence>
<evidence type="ECO:0000313" key="17">
    <source>
        <dbReference type="Proteomes" id="UP000427716"/>
    </source>
</evidence>
<accession>A0A6I6D7F9</accession>
<dbReference type="Gene3D" id="3.30.565.10">
    <property type="entry name" value="Histidine kinase-like ATPase, C-terminal domain"/>
    <property type="match status" value="1"/>
</dbReference>
<dbReference type="EC" id="2.7.13.3" evidence="3"/>
<evidence type="ECO:0000256" key="10">
    <source>
        <dbReference type="ARBA" id="ARBA00022989"/>
    </source>
</evidence>
<dbReference type="InterPro" id="IPR004358">
    <property type="entry name" value="Sig_transdc_His_kin-like_C"/>
</dbReference>
<dbReference type="GO" id="GO:0005524">
    <property type="term" value="F:ATP binding"/>
    <property type="evidence" value="ECO:0007669"/>
    <property type="project" value="UniProtKB-KW"/>
</dbReference>
<dbReference type="EMBL" id="CP046415">
    <property type="protein sequence ID" value="QGT79421.1"/>
    <property type="molecule type" value="Genomic_DNA"/>
</dbReference>
<sequence>MIQPAGTENWRGLRLANAYRLLLALALTAAALTGRGPAVFGQADASLFMVTAWAYLFLAMAFEWLLELRILPFRPQAHLHTAGDLACLMLIAHASGGPEGPIALALVIAIGIAAVLHGGRAAIGYAAVGVLLVLGEAIYASWTQTDANHLTNSGFLGAALLLITVLVIAFERRAALWEHQSHAREREVRYLSELALRVIEQTDNGIIVSDPDGRIEYINAAARQMLGERGAADLANDHRLPDLHPGVCDALRAWHAGHGGQQQDFDQPRRLRAQFHRIETALGPRALIVLLDLSAEDERVRRDKLAALGRLIASIAHEVRNPLSSIRQAAELLPESDTAEEREQLTGIITRHSDRINRLVEDVLGAARAPVVHAQEVDLVDWLARFAERRREAWRAAGEPFTIQLDADVERAPAQVDTTHLWQVMDNLCDNAERHGRPADGQLAIRLRVTAAHGRWQVQLCDNGPRIPAAERDALFEPFYTTHSQGTGLGLFVSRELALANRGELTLVEPTADTAGNCFRLCLPMAEGTGAEGAWGDEARADEIGTSEPAMTKARE</sequence>
<feature type="transmembrane region" description="Helical" evidence="13">
    <location>
        <begin position="100"/>
        <end position="116"/>
    </location>
</feature>
<feature type="transmembrane region" description="Helical" evidence="13">
    <location>
        <begin position="21"/>
        <end position="40"/>
    </location>
</feature>
<feature type="domain" description="PAS" evidence="15">
    <location>
        <begin position="191"/>
        <end position="227"/>
    </location>
</feature>
<evidence type="ECO:0000256" key="6">
    <source>
        <dbReference type="ARBA" id="ARBA00022692"/>
    </source>
</evidence>
<keyword evidence="4" id="KW-0597">Phosphoprotein</keyword>
<gene>
    <name evidence="16" type="ORF">GM160_11345</name>
</gene>
<dbReference type="Pfam" id="PF25323">
    <property type="entry name" value="6TM_PilS"/>
    <property type="match status" value="1"/>
</dbReference>
<keyword evidence="10 13" id="KW-1133">Transmembrane helix</keyword>
<comment type="subcellular location">
    <subcellularLocation>
        <location evidence="2">Membrane</location>
        <topology evidence="2">Multi-pass membrane protein</topology>
    </subcellularLocation>
</comment>
<dbReference type="PROSITE" id="PS50112">
    <property type="entry name" value="PAS"/>
    <property type="match status" value="1"/>
</dbReference>
<evidence type="ECO:0000256" key="11">
    <source>
        <dbReference type="ARBA" id="ARBA00023012"/>
    </source>
</evidence>
<keyword evidence="11" id="KW-0902">Two-component regulatory system</keyword>
<protein>
    <recommendedName>
        <fullName evidence="3">histidine kinase</fullName>
        <ecNumber evidence="3">2.7.13.3</ecNumber>
    </recommendedName>
</protein>
<dbReference type="Gene3D" id="1.10.287.130">
    <property type="match status" value="1"/>
</dbReference>
<reference evidence="16 17" key="1">
    <citation type="submission" date="2019-11" db="EMBL/GenBank/DDBJ databases">
        <authorList>
            <person name="Zhang J."/>
            <person name="Sun C."/>
        </authorList>
    </citation>
    <scope>NUCLEOTIDE SEQUENCE [LARGE SCALE GENOMIC DNA]</scope>
    <source>
        <strain evidence="17">sp2</strain>
    </source>
</reference>
<dbReference type="Gene3D" id="3.30.450.20">
    <property type="entry name" value="PAS domain"/>
    <property type="match status" value="1"/>
</dbReference>
<evidence type="ECO:0000256" key="4">
    <source>
        <dbReference type="ARBA" id="ARBA00022553"/>
    </source>
</evidence>
<dbReference type="GO" id="GO:0000155">
    <property type="term" value="F:phosphorelay sensor kinase activity"/>
    <property type="evidence" value="ECO:0007669"/>
    <property type="project" value="InterPro"/>
</dbReference>
<evidence type="ECO:0000256" key="9">
    <source>
        <dbReference type="ARBA" id="ARBA00022840"/>
    </source>
</evidence>
<dbReference type="SMART" id="SM00388">
    <property type="entry name" value="HisKA"/>
    <property type="match status" value="1"/>
</dbReference>
<dbReference type="PANTHER" id="PTHR42878">
    <property type="entry name" value="TWO-COMPONENT HISTIDINE KINASE"/>
    <property type="match status" value="1"/>
</dbReference>
<dbReference type="InterPro" id="IPR003661">
    <property type="entry name" value="HisK_dim/P_dom"/>
</dbReference>
<dbReference type="InterPro" id="IPR005467">
    <property type="entry name" value="His_kinase_dom"/>
</dbReference>
<feature type="transmembrane region" description="Helical" evidence="13">
    <location>
        <begin position="123"/>
        <end position="142"/>
    </location>
</feature>
<keyword evidence="7" id="KW-0547">Nucleotide-binding</keyword>
<dbReference type="PROSITE" id="PS50109">
    <property type="entry name" value="HIS_KIN"/>
    <property type="match status" value="1"/>
</dbReference>
<dbReference type="InterPro" id="IPR050351">
    <property type="entry name" value="BphY/WalK/GraS-like"/>
</dbReference>
<dbReference type="KEGG" id="ghl:GM160_11345"/>
<evidence type="ECO:0000256" key="8">
    <source>
        <dbReference type="ARBA" id="ARBA00022777"/>
    </source>
</evidence>
<keyword evidence="9" id="KW-0067">ATP-binding</keyword>
<dbReference type="CDD" id="cd00082">
    <property type="entry name" value="HisKA"/>
    <property type="match status" value="1"/>
</dbReference>
<dbReference type="CDD" id="cd00130">
    <property type="entry name" value="PAS"/>
    <property type="match status" value="1"/>
</dbReference>
<keyword evidence="6 13" id="KW-0812">Transmembrane</keyword>
<dbReference type="InterPro" id="IPR003594">
    <property type="entry name" value="HATPase_dom"/>
</dbReference>
<comment type="catalytic activity">
    <reaction evidence="1">
        <text>ATP + protein L-histidine = ADP + protein N-phospho-L-histidine.</text>
        <dbReference type="EC" id="2.7.13.3"/>
    </reaction>
</comment>
<keyword evidence="12 13" id="KW-0472">Membrane</keyword>
<dbReference type="PRINTS" id="PR00344">
    <property type="entry name" value="BCTRLSENSOR"/>
</dbReference>
<dbReference type="AlphaFoldDB" id="A0A6I6D7F9"/>
<dbReference type="Pfam" id="PF13188">
    <property type="entry name" value="PAS_8"/>
    <property type="match status" value="1"/>
</dbReference>
<feature type="domain" description="Histidine kinase" evidence="14">
    <location>
        <begin position="314"/>
        <end position="527"/>
    </location>
</feature>
<dbReference type="InterPro" id="IPR036890">
    <property type="entry name" value="HATPase_C_sf"/>
</dbReference>
<evidence type="ECO:0000256" key="13">
    <source>
        <dbReference type="SAM" id="Phobius"/>
    </source>
</evidence>
<feature type="transmembrane region" description="Helical" evidence="13">
    <location>
        <begin position="154"/>
        <end position="170"/>
    </location>
</feature>
<dbReference type="GO" id="GO:0016020">
    <property type="term" value="C:membrane"/>
    <property type="evidence" value="ECO:0007669"/>
    <property type="project" value="UniProtKB-SubCell"/>
</dbReference>
<dbReference type="PANTHER" id="PTHR42878:SF7">
    <property type="entry name" value="SENSOR HISTIDINE KINASE GLRK"/>
    <property type="match status" value="1"/>
</dbReference>
<dbReference type="InterPro" id="IPR036097">
    <property type="entry name" value="HisK_dim/P_sf"/>
</dbReference>
<evidence type="ECO:0000256" key="7">
    <source>
        <dbReference type="ARBA" id="ARBA00022741"/>
    </source>
</evidence>
<dbReference type="SUPFAM" id="SSF55785">
    <property type="entry name" value="PYP-like sensor domain (PAS domain)"/>
    <property type="match status" value="1"/>
</dbReference>
<dbReference type="Pfam" id="PF02518">
    <property type="entry name" value="HATPase_c"/>
    <property type="match status" value="1"/>
</dbReference>
<evidence type="ECO:0000256" key="5">
    <source>
        <dbReference type="ARBA" id="ARBA00022679"/>
    </source>
</evidence>
<evidence type="ECO:0000256" key="3">
    <source>
        <dbReference type="ARBA" id="ARBA00012438"/>
    </source>
</evidence>
<dbReference type="SMART" id="SM00091">
    <property type="entry name" value="PAS"/>
    <property type="match status" value="1"/>
</dbReference>
<feature type="transmembrane region" description="Helical" evidence="13">
    <location>
        <begin position="46"/>
        <end position="65"/>
    </location>
</feature>
<dbReference type="SUPFAM" id="SSF47384">
    <property type="entry name" value="Homodimeric domain of signal transducing histidine kinase"/>
    <property type="match status" value="1"/>
</dbReference>
<keyword evidence="5" id="KW-0808">Transferase</keyword>
<organism evidence="16 17">
    <name type="scientific">Guyparkeria halophila</name>
    <dbReference type="NCBI Taxonomy" id="47960"/>
    <lineage>
        <taxon>Bacteria</taxon>
        <taxon>Pseudomonadati</taxon>
        <taxon>Pseudomonadota</taxon>
        <taxon>Gammaproteobacteria</taxon>
        <taxon>Chromatiales</taxon>
        <taxon>Thioalkalibacteraceae</taxon>
        <taxon>Guyparkeria</taxon>
    </lineage>
</organism>
<evidence type="ECO:0000259" key="15">
    <source>
        <dbReference type="PROSITE" id="PS50112"/>
    </source>
</evidence>
<evidence type="ECO:0000256" key="1">
    <source>
        <dbReference type="ARBA" id="ARBA00000085"/>
    </source>
</evidence>
<proteinExistence type="predicted"/>
<dbReference type="Pfam" id="PF00512">
    <property type="entry name" value="HisKA"/>
    <property type="match status" value="1"/>
</dbReference>
<evidence type="ECO:0000313" key="16">
    <source>
        <dbReference type="EMBL" id="QGT79421.1"/>
    </source>
</evidence>
<dbReference type="GO" id="GO:0030295">
    <property type="term" value="F:protein kinase activator activity"/>
    <property type="evidence" value="ECO:0007669"/>
    <property type="project" value="TreeGrafter"/>
</dbReference>
<evidence type="ECO:0000256" key="2">
    <source>
        <dbReference type="ARBA" id="ARBA00004141"/>
    </source>
</evidence>
<keyword evidence="8" id="KW-0418">Kinase</keyword>
<keyword evidence="17" id="KW-1185">Reference proteome</keyword>
<dbReference type="GO" id="GO:0000156">
    <property type="term" value="F:phosphorelay response regulator activity"/>
    <property type="evidence" value="ECO:0007669"/>
    <property type="project" value="TreeGrafter"/>
</dbReference>
<dbReference type="Proteomes" id="UP000427716">
    <property type="component" value="Chromosome"/>
</dbReference>
<dbReference type="SMART" id="SM00387">
    <property type="entry name" value="HATPase_c"/>
    <property type="match status" value="1"/>
</dbReference>